<dbReference type="AlphaFoldDB" id="A0A0C2DZQ8"/>
<gene>
    <name evidence="1" type="ORF">ANCDUO_01126</name>
</gene>
<accession>A0A0C2DZQ8</accession>
<protein>
    <submittedName>
        <fullName evidence="1">Uncharacterized protein</fullName>
    </submittedName>
</protein>
<evidence type="ECO:0000313" key="2">
    <source>
        <dbReference type="Proteomes" id="UP000054047"/>
    </source>
</evidence>
<reference evidence="1 2" key="1">
    <citation type="submission" date="2013-12" db="EMBL/GenBank/DDBJ databases">
        <title>Draft genome of the parsitic nematode Ancylostoma duodenale.</title>
        <authorList>
            <person name="Mitreva M."/>
        </authorList>
    </citation>
    <scope>NUCLEOTIDE SEQUENCE [LARGE SCALE GENOMIC DNA]</scope>
    <source>
        <strain evidence="1 2">Zhejiang</strain>
    </source>
</reference>
<evidence type="ECO:0000313" key="1">
    <source>
        <dbReference type="EMBL" id="KIH68537.1"/>
    </source>
</evidence>
<organism evidence="1 2">
    <name type="scientific">Ancylostoma duodenale</name>
    <dbReference type="NCBI Taxonomy" id="51022"/>
    <lineage>
        <taxon>Eukaryota</taxon>
        <taxon>Metazoa</taxon>
        <taxon>Ecdysozoa</taxon>
        <taxon>Nematoda</taxon>
        <taxon>Chromadorea</taxon>
        <taxon>Rhabditida</taxon>
        <taxon>Rhabditina</taxon>
        <taxon>Rhabditomorpha</taxon>
        <taxon>Strongyloidea</taxon>
        <taxon>Ancylostomatidae</taxon>
        <taxon>Ancylostomatinae</taxon>
        <taxon>Ancylostoma</taxon>
    </lineage>
</organism>
<dbReference type="Proteomes" id="UP000054047">
    <property type="component" value="Unassembled WGS sequence"/>
</dbReference>
<name>A0A0C2DZQ8_9BILA</name>
<proteinExistence type="predicted"/>
<sequence>MIGPGPEGKSLTPGILAKTVTCSRLTATVFAKSDSILMYQANDQKGAQNNDEWTLCMLI</sequence>
<keyword evidence="2" id="KW-1185">Reference proteome</keyword>
<dbReference type="EMBL" id="KN726351">
    <property type="protein sequence ID" value="KIH68537.1"/>
    <property type="molecule type" value="Genomic_DNA"/>
</dbReference>